<dbReference type="EC" id="2.3.1.193" evidence="9"/>
<evidence type="ECO:0000256" key="7">
    <source>
        <dbReference type="ARBA" id="ARBA00022884"/>
    </source>
</evidence>
<dbReference type="InterPro" id="IPR016181">
    <property type="entry name" value="Acyl_CoA_acyltransferase"/>
</dbReference>
<evidence type="ECO:0000256" key="8">
    <source>
        <dbReference type="ARBA" id="ARBA00023315"/>
    </source>
</evidence>
<sequence>MTKSFTFNSEDRHLLVISGELDECVAIARKLVANINAIELEDPKKANSYLGQECDAVIFHSHHIFDPNAFGAIAGTIRCGGYLLLLKSQDTAENSLFLTRFDRLLEASKSTVFINAKDASLSELQKPIAKIIGDQETNSTAHATVEQKQAVEEIIQVVKGHRRRPLVLSSDRGRGKSSALGITAAELINQGYEKIIVCAPSKKISAMVFQHATRINPDAVENNAISFYSPDDLQRNKPSADLVLVDEAAAIPVRILTDLLSHYSRIVFASTQHGYEGSGRGFSINFKKVLDTQTPDWNSFHLNTPIRWNENDSLEQFTFDALLLDAEPCDLPKNFDEKLDLADCEFSNINKAEMIADDNKLKAIFGLLVGAHYQTKPSDLMHLLDDDEVTLYSVTQNNLIIAVALIIREGEIDKTLSTDIFAGKRRIQGHLVAQSLSVNAGVESAIQLSGDRISRIAVHPELQGRGIGSYLLDKLLESSTADYVSTSFGATTQLLHFWQSSGFHSAYLGMKRDASSGSHSIVMLKPKSTDGIDLLNKAQNNFAQNFPHLLSDPLRDLEPDLAFAILSDLSNKLSHPPTLEAFSISQLHGFANDFRGYENTLALIWELTLRKLPKNNELTANEKHTLIIKVLQKNNWKELTQRMAGNISGKKDAIKLLRASVGKLLER</sequence>
<dbReference type="OrthoDB" id="5578851at2"/>
<organism evidence="11 12">
    <name type="scientific">Cocleimonas flava</name>
    <dbReference type="NCBI Taxonomy" id="634765"/>
    <lineage>
        <taxon>Bacteria</taxon>
        <taxon>Pseudomonadati</taxon>
        <taxon>Pseudomonadota</taxon>
        <taxon>Gammaproteobacteria</taxon>
        <taxon>Thiotrichales</taxon>
        <taxon>Thiotrichaceae</taxon>
        <taxon>Cocleimonas</taxon>
    </lineage>
</organism>
<dbReference type="SUPFAM" id="SSF55729">
    <property type="entry name" value="Acyl-CoA N-acyltransferases (Nat)"/>
    <property type="match status" value="1"/>
</dbReference>
<dbReference type="Pfam" id="PF05127">
    <property type="entry name" value="NAT10_TcmA_helicase"/>
    <property type="match status" value="1"/>
</dbReference>
<dbReference type="InterPro" id="IPR038321">
    <property type="entry name" value="TmcA_C_sf"/>
</dbReference>
<dbReference type="InterPro" id="IPR032672">
    <property type="entry name" value="TmcA/NAT10/Kre33"/>
</dbReference>
<feature type="domain" description="N-acetyltransferase" evidence="10">
    <location>
        <begin position="389"/>
        <end position="528"/>
    </location>
</feature>
<reference evidence="11 12" key="1">
    <citation type="submission" date="2019-03" db="EMBL/GenBank/DDBJ databases">
        <title>Genomic Encyclopedia of Type Strains, Phase IV (KMG-IV): sequencing the most valuable type-strain genomes for metagenomic binning, comparative biology and taxonomic classification.</title>
        <authorList>
            <person name="Goeker M."/>
        </authorList>
    </citation>
    <scope>NUCLEOTIDE SEQUENCE [LARGE SCALE GENOMIC DNA]</scope>
    <source>
        <strain evidence="11 12">DSM 24830</strain>
    </source>
</reference>
<keyword evidence="3 9" id="KW-0808">Transferase</keyword>
<proteinExistence type="inferred from homology"/>
<comment type="subcellular location">
    <subcellularLocation>
        <location evidence="9">Cytoplasm</location>
    </subcellularLocation>
</comment>
<dbReference type="EMBL" id="SMFQ01000002">
    <property type="protein sequence ID" value="TCJ89315.1"/>
    <property type="molecule type" value="Genomic_DNA"/>
</dbReference>
<dbReference type="Pfam" id="PF13718">
    <property type="entry name" value="GNAT_acetyltr_2"/>
    <property type="match status" value="2"/>
</dbReference>
<evidence type="ECO:0000256" key="2">
    <source>
        <dbReference type="ARBA" id="ARBA00022555"/>
    </source>
</evidence>
<evidence type="ECO:0000256" key="9">
    <source>
        <dbReference type="HAMAP-Rule" id="MF_01886"/>
    </source>
</evidence>
<dbReference type="InterPro" id="IPR027417">
    <property type="entry name" value="P-loop_NTPase"/>
</dbReference>
<dbReference type="PANTHER" id="PTHR10925:SF5">
    <property type="entry name" value="RNA CYTIDINE ACETYLTRANSFERASE"/>
    <property type="match status" value="1"/>
</dbReference>
<dbReference type="PROSITE" id="PS51186">
    <property type="entry name" value="GNAT"/>
    <property type="match status" value="1"/>
</dbReference>
<comment type="caution">
    <text evidence="11">The sequence shown here is derived from an EMBL/GenBank/DDBJ whole genome shotgun (WGS) entry which is preliminary data.</text>
</comment>
<evidence type="ECO:0000256" key="3">
    <source>
        <dbReference type="ARBA" id="ARBA00022679"/>
    </source>
</evidence>
<dbReference type="Gene3D" id="3.40.630.30">
    <property type="match status" value="1"/>
</dbReference>
<dbReference type="CDD" id="cd04301">
    <property type="entry name" value="NAT_SF"/>
    <property type="match status" value="1"/>
</dbReference>
<dbReference type="GO" id="GO:0005524">
    <property type="term" value="F:ATP binding"/>
    <property type="evidence" value="ECO:0007669"/>
    <property type="project" value="UniProtKB-UniRule"/>
</dbReference>
<dbReference type="AlphaFoldDB" id="A0A4V2P9G1"/>
<gene>
    <name evidence="9" type="primary">tmcA</name>
    <name evidence="11" type="ORF">EV695_1178</name>
</gene>
<dbReference type="RefSeq" id="WP_131904950.1">
    <property type="nucleotide sequence ID" value="NZ_BAAAFU010000008.1"/>
</dbReference>
<dbReference type="Gene3D" id="1.20.120.890">
    <property type="entry name" value="tRNA(Met) cytidine acetyltransferase, tail domain"/>
    <property type="match status" value="1"/>
</dbReference>
<accession>A0A4V2P9G1</accession>
<keyword evidence="8 9" id="KW-0012">Acyltransferase</keyword>
<dbReference type="InterPro" id="IPR024914">
    <property type="entry name" value="tRNA_acetyltr_TmcA"/>
</dbReference>
<dbReference type="GO" id="GO:0002101">
    <property type="term" value="P:tRNA wobble cytosine modification"/>
    <property type="evidence" value="ECO:0007669"/>
    <property type="project" value="UniProtKB-UniRule"/>
</dbReference>
<comment type="function">
    <text evidence="9">Catalyzes the formation of N(4)-acetylcytidine (ac(4)C) at the wobble position of tRNA(Met), by using acetyl-CoA as an acetyl donor and ATP (or GTP).</text>
</comment>
<evidence type="ECO:0000259" key="10">
    <source>
        <dbReference type="PROSITE" id="PS51186"/>
    </source>
</evidence>
<dbReference type="Gene3D" id="3.40.50.11040">
    <property type="match status" value="1"/>
</dbReference>
<dbReference type="GO" id="GO:0051391">
    <property type="term" value="P:tRNA acetylation"/>
    <property type="evidence" value="ECO:0007669"/>
    <property type="project" value="UniProtKB-UniRule"/>
</dbReference>
<dbReference type="SUPFAM" id="SSF52540">
    <property type="entry name" value="P-loop containing nucleoside triphosphate hydrolases"/>
    <property type="match status" value="1"/>
</dbReference>
<evidence type="ECO:0000313" key="12">
    <source>
        <dbReference type="Proteomes" id="UP000294887"/>
    </source>
</evidence>
<dbReference type="HAMAP" id="MF_01886">
    <property type="entry name" value="tRNA_acetyltr_TmcA"/>
    <property type="match status" value="1"/>
</dbReference>
<dbReference type="Gene3D" id="3.40.50.300">
    <property type="entry name" value="P-loop containing nucleotide triphosphate hydrolases"/>
    <property type="match status" value="1"/>
</dbReference>
<feature type="binding site" evidence="9">
    <location>
        <begin position="456"/>
        <end position="458"/>
    </location>
    <ligand>
        <name>acetyl-CoA</name>
        <dbReference type="ChEBI" id="CHEBI:57288"/>
    </ligand>
</feature>
<keyword evidence="4 9" id="KW-0819">tRNA processing</keyword>
<dbReference type="Pfam" id="PF08351">
    <property type="entry name" value="TmcA_N"/>
    <property type="match status" value="1"/>
</dbReference>
<keyword evidence="6 9" id="KW-0067">ATP-binding</keyword>
<comment type="catalytic activity">
    <reaction evidence="9">
        <text>cytidine(34) in elongator tRNA(Met) + acetyl-CoA + ATP + H2O = N(4)-acetylcytidine(34) in elongator tRNA(Met) + ADP + phosphate + CoA + H(+)</text>
        <dbReference type="Rhea" id="RHEA:43788"/>
        <dbReference type="Rhea" id="RHEA-COMP:10693"/>
        <dbReference type="Rhea" id="RHEA-COMP:10694"/>
        <dbReference type="ChEBI" id="CHEBI:15377"/>
        <dbReference type="ChEBI" id="CHEBI:15378"/>
        <dbReference type="ChEBI" id="CHEBI:30616"/>
        <dbReference type="ChEBI" id="CHEBI:43474"/>
        <dbReference type="ChEBI" id="CHEBI:57287"/>
        <dbReference type="ChEBI" id="CHEBI:57288"/>
        <dbReference type="ChEBI" id="CHEBI:74900"/>
        <dbReference type="ChEBI" id="CHEBI:82748"/>
        <dbReference type="ChEBI" id="CHEBI:456216"/>
        <dbReference type="EC" id="2.3.1.193"/>
    </reaction>
</comment>
<dbReference type="GO" id="GO:0000049">
    <property type="term" value="F:tRNA binding"/>
    <property type="evidence" value="ECO:0007669"/>
    <property type="project" value="UniProtKB-UniRule"/>
</dbReference>
<protein>
    <recommendedName>
        <fullName evidence="9">tRNA(Met) cytidine acetyltransferase TmcA</fullName>
        <ecNumber evidence="9">2.3.1.193</ecNumber>
    </recommendedName>
</protein>
<comment type="similarity">
    <text evidence="9">Belongs to the TmcA family.</text>
</comment>
<comment type="caution">
    <text evidence="9">Lacks conserved residue(s) required for the propagation of feature annotation.</text>
</comment>
<dbReference type="InterPro" id="IPR007807">
    <property type="entry name" value="TcmA/NAT10_helicase"/>
</dbReference>
<keyword evidence="1 9" id="KW-0963">Cytoplasm</keyword>
<dbReference type="InterPro" id="IPR013562">
    <property type="entry name" value="TmcA/NAT10_N"/>
</dbReference>
<keyword evidence="5 9" id="KW-0547">Nucleotide-binding</keyword>
<dbReference type="GO" id="GO:1904812">
    <property type="term" value="P:rRNA acetylation involved in maturation of SSU-rRNA"/>
    <property type="evidence" value="ECO:0007669"/>
    <property type="project" value="TreeGrafter"/>
</dbReference>
<keyword evidence="7 9" id="KW-0694">RNA-binding</keyword>
<dbReference type="InterPro" id="IPR000182">
    <property type="entry name" value="GNAT_dom"/>
</dbReference>
<evidence type="ECO:0000256" key="5">
    <source>
        <dbReference type="ARBA" id="ARBA00022741"/>
    </source>
</evidence>
<keyword evidence="12" id="KW-1185">Reference proteome</keyword>
<dbReference type="GO" id="GO:0005737">
    <property type="term" value="C:cytoplasm"/>
    <property type="evidence" value="ECO:0007669"/>
    <property type="project" value="UniProtKB-SubCell"/>
</dbReference>
<evidence type="ECO:0000256" key="1">
    <source>
        <dbReference type="ARBA" id="ARBA00022490"/>
    </source>
</evidence>
<name>A0A4V2P9G1_9GAMM</name>
<dbReference type="PANTHER" id="PTHR10925">
    <property type="entry name" value="N-ACETYLTRANSFERASE 10"/>
    <property type="match status" value="1"/>
</dbReference>
<evidence type="ECO:0000313" key="11">
    <source>
        <dbReference type="EMBL" id="TCJ89315.1"/>
    </source>
</evidence>
<dbReference type="GO" id="GO:1990883">
    <property type="term" value="F:18S rRNA cytidine N-acetyltransferase activity"/>
    <property type="evidence" value="ECO:0007669"/>
    <property type="project" value="TreeGrafter"/>
</dbReference>
<evidence type="ECO:0000256" key="6">
    <source>
        <dbReference type="ARBA" id="ARBA00022840"/>
    </source>
</evidence>
<dbReference type="Proteomes" id="UP000294887">
    <property type="component" value="Unassembled WGS sequence"/>
</dbReference>
<dbReference type="GO" id="GO:0051392">
    <property type="term" value="F:tRNA cytidine N4-acetyltransferase activity"/>
    <property type="evidence" value="ECO:0007669"/>
    <property type="project" value="UniProtKB-UniRule"/>
</dbReference>
<evidence type="ECO:0000256" key="4">
    <source>
        <dbReference type="ARBA" id="ARBA00022694"/>
    </source>
</evidence>
<feature type="binding site" evidence="9">
    <location>
        <position position="307"/>
    </location>
    <ligand>
        <name>ATP</name>
        <dbReference type="ChEBI" id="CHEBI:30616"/>
    </ligand>
</feature>
<keyword evidence="2 9" id="KW-0820">tRNA-binding</keyword>
<feature type="binding site" evidence="9">
    <location>
        <position position="147"/>
    </location>
    <ligand>
        <name>ATP</name>
        <dbReference type="ChEBI" id="CHEBI:30616"/>
    </ligand>
</feature>